<sequence length="144" mass="16156">MEKQKDTDKKKQSNRAGDDDDKNALEWTVFGISLVLVLGILAYLGYMAYTQKPSSPDLAVEYFHDPSANAPHRYRVAVYNRGGETAEEVQVELTIENGGEEVESAELSIAFSPKKSKREGWVNFKEDPSRADTLVARVVSYKRP</sequence>
<evidence type="ECO:0000313" key="3">
    <source>
        <dbReference type="EMBL" id="SIT74471.1"/>
    </source>
</evidence>
<dbReference type="RefSeq" id="WP_076665579.1">
    <property type="nucleotide sequence ID" value="NZ_FTPP01000001.1"/>
</dbReference>
<proteinExistence type="predicted"/>
<keyword evidence="2" id="KW-0472">Membrane</keyword>
<dbReference type="AlphaFoldDB" id="A0A1R3WBR8"/>
<evidence type="ECO:0000313" key="4">
    <source>
        <dbReference type="Proteomes" id="UP000187181"/>
    </source>
</evidence>
<evidence type="ECO:0000256" key="1">
    <source>
        <dbReference type="SAM" id="MobiDB-lite"/>
    </source>
</evidence>
<accession>A0A1R3WBR8</accession>
<dbReference type="InterPro" id="IPR013783">
    <property type="entry name" value="Ig-like_fold"/>
</dbReference>
<dbReference type="OrthoDB" id="893974at2"/>
<evidence type="ECO:0000256" key="2">
    <source>
        <dbReference type="SAM" id="Phobius"/>
    </source>
</evidence>
<feature type="region of interest" description="Disordered" evidence="1">
    <location>
        <begin position="1"/>
        <end position="20"/>
    </location>
</feature>
<dbReference type="Proteomes" id="UP000187181">
    <property type="component" value="Unassembled WGS sequence"/>
</dbReference>
<keyword evidence="2" id="KW-0812">Transmembrane</keyword>
<feature type="transmembrane region" description="Helical" evidence="2">
    <location>
        <begin position="27"/>
        <end position="46"/>
    </location>
</feature>
<gene>
    <name evidence="3" type="ORF">SAMN05444128_0109</name>
</gene>
<organism evidence="3 4">
    <name type="scientific">Pontibacter indicus</name>
    <dbReference type="NCBI Taxonomy" id="1317125"/>
    <lineage>
        <taxon>Bacteria</taxon>
        <taxon>Pseudomonadati</taxon>
        <taxon>Bacteroidota</taxon>
        <taxon>Cytophagia</taxon>
        <taxon>Cytophagales</taxon>
        <taxon>Hymenobacteraceae</taxon>
        <taxon>Pontibacter</taxon>
    </lineage>
</organism>
<feature type="compositionally biased region" description="Basic and acidic residues" evidence="1">
    <location>
        <begin position="1"/>
        <end position="11"/>
    </location>
</feature>
<name>A0A1R3WBR8_9BACT</name>
<keyword evidence="4" id="KW-1185">Reference proteome</keyword>
<dbReference type="STRING" id="1317125.SAMN05444128_0109"/>
<reference evidence="4" key="1">
    <citation type="submission" date="2017-01" db="EMBL/GenBank/DDBJ databases">
        <authorList>
            <person name="Varghese N."/>
            <person name="Submissions S."/>
        </authorList>
    </citation>
    <scope>NUCLEOTIDE SEQUENCE [LARGE SCALE GENOMIC DNA]</scope>
    <source>
        <strain evidence="4">LP100</strain>
    </source>
</reference>
<dbReference type="EMBL" id="FTPP01000001">
    <property type="protein sequence ID" value="SIT74471.1"/>
    <property type="molecule type" value="Genomic_DNA"/>
</dbReference>
<dbReference type="Gene3D" id="2.60.40.10">
    <property type="entry name" value="Immunoglobulins"/>
    <property type="match status" value="1"/>
</dbReference>
<protein>
    <submittedName>
        <fullName evidence="3">TIGR02588 family protein</fullName>
    </submittedName>
</protein>
<keyword evidence="2" id="KW-1133">Transmembrane helix</keyword>